<dbReference type="EMBL" id="ML991895">
    <property type="protein sequence ID" value="KAF2228753.1"/>
    <property type="molecule type" value="Genomic_DNA"/>
</dbReference>
<accession>A0A6A6GTY0</accession>
<reference evidence="3" key="1">
    <citation type="journal article" date="2020" name="Stud. Mycol.">
        <title>101 Dothideomycetes genomes: a test case for predicting lifestyles and emergence of pathogens.</title>
        <authorList>
            <person name="Haridas S."/>
            <person name="Albert R."/>
            <person name="Binder M."/>
            <person name="Bloem J."/>
            <person name="Labutti K."/>
            <person name="Salamov A."/>
            <person name="Andreopoulos B."/>
            <person name="Baker S."/>
            <person name="Barry K."/>
            <person name="Bills G."/>
            <person name="Bluhm B."/>
            <person name="Cannon C."/>
            <person name="Castanera R."/>
            <person name="Culley D."/>
            <person name="Daum C."/>
            <person name="Ezra D."/>
            <person name="Gonzalez J."/>
            <person name="Henrissat B."/>
            <person name="Kuo A."/>
            <person name="Liang C."/>
            <person name="Lipzen A."/>
            <person name="Lutzoni F."/>
            <person name="Magnuson J."/>
            <person name="Mondo S."/>
            <person name="Nolan M."/>
            <person name="Ohm R."/>
            <person name="Pangilinan J."/>
            <person name="Park H.-J."/>
            <person name="Ramirez L."/>
            <person name="Alfaro M."/>
            <person name="Sun H."/>
            <person name="Tritt A."/>
            <person name="Yoshinaga Y."/>
            <person name="Zwiers L.-H."/>
            <person name="Turgeon B."/>
            <person name="Goodwin S."/>
            <person name="Spatafora J."/>
            <person name="Crous P."/>
            <person name="Grigoriev I."/>
        </authorList>
    </citation>
    <scope>NUCLEOTIDE SEQUENCE</scope>
    <source>
        <strain evidence="3">Tuck. ex Michener</strain>
    </source>
</reference>
<feature type="compositionally biased region" description="Polar residues" evidence="1">
    <location>
        <begin position="419"/>
        <end position="433"/>
    </location>
</feature>
<evidence type="ECO:0000313" key="4">
    <source>
        <dbReference type="Proteomes" id="UP000800092"/>
    </source>
</evidence>
<evidence type="ECO:0000259" key="2">
    <source>
        <dbReference type="Pfam" id="PF10056"/>
    </source>
</evidence>
<dbReference type="OrthoDB" id="5288828at2759"/>
<feature type="region of interest" description="Disordered" evidence="1">
    <location>
        <begin position="267"/>
        <end position="291"/>
    </location>
</feature>
<evidence type="ECO:0000256" key="1">
    <source>
        <dbReference type="SAM" id="MobiDB-lite"/>
    </source>
</evidence>
<dbReference type="AlphaFoldDB" id="A0A6A6GTY0"/>
<feature type="compositionally biased region" description="Acidic residues" evidence="1">
    <location>
        <begin position="267"/>
        <end position="286"/>
    </location>
</feature>
<name>A0A6A6GTY0_VIRVR</name>
<feature type="region of interest" description="Disordered" evidence="1">
    <location>
        <begin position="598"/>
        <end position="626"/>
    </location>
</feature>
<proteinExistence type="predicted"/>
<feature type="region of interest" description="Disordered" evidence="1">
    <location>
        <begin position="414"/>
        <end position="443"/>
    </location>
</feature>
<keyword evidence="4" id="KW-1185">Reference proteome</keyword>
<feature type="region of interest" description="Disordered" evidence="1">
    <location>
        <begin position="490"/>
        <end position="519"/>
    </location>
</feature>
<feature type="region of interest" description="Disordered" evidence="1">
    <location>
        <begin position="1"/>
        <end position="22"/>
    </location>
</feature>
<evidence type="ECO:0000313" key="3">
    <source>
        <dbReference type="EMBL" id="KAF2228753.1"/>
    </source>
</evidence>
<organism evidence="3 4">
    <name type="scientific">Viridothelium virens</name>
    <name type="common">Speckled blister lichen</name>
    <name type="synonym">Trypethelium virens</name>
    <dbReference type="NCBI Taxonomy" id="1048519"/>
    <lineage>
        <taxon>Eukaryota</taxon>
        <taxon>Fungi</taxon>
        <taxon>Dikarya</taxon>
        <taxon>Ascomycota</taxon>
        <taxon>Pezizomycotina</taxon>
        <taxon>Dothideomycetes</taxon>
        <taxon>Dothideomycetes incertae sedis</taxon>
        <taxon>Trypetheliales</taxon>
        <taxon>Trypetheliaceae</taxon>
        <taxon>Viridothelium</taxon>
    </lineage>
</organism>
<dbReference type="PANTHER" id="PTHR38113:SF1">
    <property type="entry name" value="DUF2293 DOMAIN-CONTAINING PROTEIN"/>
    <property type="match status" value="1"/>
</dbReference>
<dbReference type="Proteomes" id="UP000800092">
    <property type="component" value="Unassembled WGS sequence"/>
</dbReference>
<feature type="compositionally biased region" description="Polar residues" evidence="1">
    <location>
        <begin position="509"/>
        <end position="519"/>
    </location>
</feature>
<dbReference type="PANTHER" id="PTHR38113">
    <property type="match status" value="1"/>
</dbReference>
<dbReference type="InterPro" id="IPR018744">
    <property type="entry name" value="DUF2293"/>
</dbReference>
<sequence>MTRADERGARHRSALSVNARTAKKKKSSYKVLYENVTQTKKKLRSAISHHVRSPNGYTFVPAGKYPDLTETCKEFSRKKGAKVYVVSAAPQQRRPEQVSHHIHRLGHHFQNEVLEIASSYLGYRQNGVLFWKNQDLNSSSRLATLLARESSHNLEETQQIKTAIRDLFPKIPENDLVSIAERAFQEGSGRVGTAAALTLERRVQLAVAAHIRHVYTDYDEQLRKATWQDARRHVEQACVDQLVKWRGEDDSDAHELEDIFREIIVIDDDDDESDEESSGTDEESSDDGSVQIISSPKEAHELADDDANQMGRLDHSRISSQPEGIFVKDLQDSYPRRAGLNVHLAGQSRTEGAPTRLVHIPERDNRMIISRGPDPRPFTDASGQHWFPLGDQSEPGHGNLRERRLKPATEFRRPILGSPSKQQLQKALPNNSTSEHDVPLPSVEDDIGSTVQIQRYGEVNYAAGTRTTKPPLSVATERILSVTRPDTLREPDVTTDEQRARKRARLSADVNSGQQSGSHSNAMTLIHETSNYVDLTSPKGPRIQEVDYRRPSGLGKSSNPMPVHHIPLRELQEIQVPATTVHDQRRSDGMERVLRRVTNAASESRSPHQSSVLSQVSPHTRQSRASADFDPVYSHTTLPAGNLVLPALSSPQEPRTYVPYQPAERVANRDFGHELSDDRQGVRRTNSDQIHHQERFLRGSALGLADPGIPHMQFRDDMRYEAGQYSEKIPLRARDPRLQPDTGSQRTSDFARIERSAIRGHFERMQPRYPNLQFANEREVVRQSSAIGDQQRLFSVQDAPYESTQQFRTHNLQSAFPYSRS</sequence>
<feature type="region of interest" description="Disordered" evidence="1">
    <location>
        <begin position="534"/>
        <end position="560"/>
    </location>
</feature>
<feature type="compositionally biased region" description="Basic and acidic residues" evidence="1">
    <location>
        <begin position="490"/>
        <end position="499"/>
    </location>
</feature>
<feature type="compositionally biased region" description="Polar residues" evidence="1">
    <location>
        <begin position="599"/>
        <end position="625"/>
    </location>
</feature>
<dbReference type="Pfam" id="PF10056">
    <property type="entry name" value="DUF2293"/>
    <property type="match status" value="1"/>
</dbReference>
<protein>
    <recommendedName>
        <fullName evidence="2">DUF2293 domain-containing protein</fullName>
    </recommendedName>
</protein>
<feature type="domain" description="DUF2293" evidence="2">
    <location>
        <begin position="163"/>
        <end position="246"/>
    </location>
</feature>
<gene>
    <name evidence="3" type="ORF">EV356DRAFT_47206</name>
</gene>